<keyword evidence="8" id="KW-1185">Reference proteome</keyword>
<evidence type="ECO:0000256" key="2">
    <source>
        <dbReference type="ARBA" id="ARBA00009836"/>
    </source>
</evidence>
<dbReference type="OrthoDB" id="419694at2759"/>
<evidence type="ECO:0000313" key="7">
    <source>
        <dbReference type="EMBL" id="KIY73795.1"/>
    </source>
</evidence>
<dbReference type="Pfam" id="PF01885">
    <property type="entry name" value="PTS_2-RNA"/>
    <property type="match status" value="1"/>
</dbReference>
<accession>A0A0D7BU83</accession>
<dbReference type="STRING" id="1314674.A0A0D7BU83"/>
<proteinExistence type="inferred from homology"/>
<reference evidence="7 8" key="1">
    <citation type="journal article" date="2015" name="Fungal Genet. Biol.">
        <title>Evolution of novel wood decay mechanisms in Agaricales revealed by the genome sequences of Fistulina hepatica and Cylindrobasidium torrendii.</title>
        <authorList>
            <person name="Floudas D."/>
            <person name="Held B.W."/>
            <person name="Riley R."/>
            <person name="Nagy L.G."/>
            <person name="Koehler G."/>
            <person name="Ransdell A.S."/>
            <person name="Younus H."/>
            <person name="Chow J."/>
            <person name="Chiniquy J."/>
            <person name="Lipzen A."/>
            <person name="Tritt A."/>
            <person name="Sun H."/>
            <person name="Haridas S."/>
            <person name="LaButti K."/>
            <person name="Ohm R.A."/>
            <person name="Kues U."/>
            <person name="Blanchette R.A."/>
            <person name="Grigoriev I.V."/>
            <person name="Minto R.E."/>
            <person name="Hibbett D.S."/>
        </authorList>
    </citation>
    <scope>NUCLEOTIDE SEQUENCE [LARGE SCALE GENOMIC DNA]</scope>
    <source>
        <strain evidence="7 8">FP15055 ss-10</strain>
    </source>
</reference>
<evidence type="ECO:0000256" key="6">
    <source>
        <dbReference type="ARBA" id="ARBA00047949"/>
    </source>
</evidence>
<dbReference type="AlphaFoldDB" id="A0A0D7BU83"/>
<dbReference type="Gene3D" id="1.10.10.970">
    <property type="entry name" value="RNA 2'-phosphotransferase, Tpt1/KptA family, N-terminal domain"/>
    <property type="match status" value="1"/>
</dbReference>
<evidence type="ECO:0000256" key="3">
    <source>
        <dbReference type="ARBA" id="ARBA00012007"/>
    </source>
</evidence>
<dbReference type="Proteomes" id="UP000054007">
    <property type="component" value="Unassembled WGS sequence"/>
</dbReference>
<keyword evidence="4" id="KW-0808">Transferase</keyword>
<dbReference type="Gene3D" id="3.20.170.30">
    <property type="match status" value="1"/>
</dbReference>
<organism evidence="7 8">
    <name type="scientific">Cylindrobasidium torrendii FP15055 ss-10</name>
    <dbReference type="NCBI Taxonomy" id="1314674"/>
    <lineage>
        <taxon>Eukaryota</taxon>
        <taxon>Fungi</taxon>
        <taxon>Dikarya</taxon>
        <taxon>Basidiomycota</taxon>
        <taxon>Agaricomycotina</taxon>
        <taxon>Agaricomycetes</taxon>
        <taxon>Agaricomycetidae</taxon>
        <taxon>Agaricales</taxon>
        <taxon>Marasmiineae</taxon>
        <taxon>Physalacriaceae</taxon>
        <taxon>Cylindrobasidium</taxon>
    </lineage>
</organism>
<dbReference type="GO" id="GO:0006388">
    <property type="term" value="P:tRNA splicing, via endonucleolytic cleavage and ligation"/>
    <property type="evidence" value="ECO:0007669"/>
    <property type="project" value="TreeGrafter"/>
</dbReference>
<evidence type="ECO:0000256" key="5">
    <source>
        <dbReference type="ARBA" id="ARBA00023027"/>
    </source>
</evidence>
<dbReference type="InterPro" id="IPR042080">
    <property type="entry name" value="RNA_2'-PTrans_N"/>
</dbReference>
<evidence type="ECO:0000256" key="4">
    <source>
        <dbReference type="ARBA" id="ARBA00022679"/>
    </source>
</evidence>
<dbReference type="EC" id="2.7.1.160" evidence="3"/>
<dbReference type="PANTHER" id="PTHR12684:SF2">
    <property type="entry name" value="TRNA 2'-PHOSPHOTRANSFERASE 1"/>
    <property type="match status" value="1"/>
</dbReference>
<name>A0A0D7BU83_9AGAR</name>
<gene>
    <name evidence="7" type="ORF">CYLTODRAFT_365398</name>
</gene>
<dbReference type="SUPFAM" id="SSF56399">
    <property type="entry name" value="ADP-ribosylation"/>
    <property type="match status" value="1"/>
</dbReference>
<sequence>MMLAIPRRGLTTSATLFSKKPKARRTSFANIPSDSLPRPVNDPPLVRISRTMAYLLRHSGQREGLAMTSDGFVRVRDLLEHPNMRSVNFQTLQNIVRDDKKNRYYMKFDTMVTDDGTKDSWWICARQGHSIPEVALDLEPIFSAKNMPVVIHGTTEEAWKAIAQVGIHRMNRNHIHLARGFAQDGVLSGIRSSSKVLIYIDVAKALAYGIPFFLSKNGVVLTPGNKEGYLPPQVFHRVERVGRTLTRLPLQQDGPDTQS</sequence>
<evidence type="ECO:0000256" key="1">
    <source>
        <dbReference type="ARBA" id="ARBA00003343"/>
    </source>
</evidence>
<comment type="similarity">
    <text evidence="2">Belongs to the KptA/TPT1 family.</text>
</comment>
<comment type="catalytic activity">
    <reaction evidence="6">
        <text>2'-phospho-[ligated tRNA] + NAD(+) = mature tRNA + ADP-alpha-D-ribose 1'',2''-cyclic phosphate + nicotinamide</text>
        <dbReference type="Rhea" id="RHEA:23324"/>
        <dbReference type="Rhea" id="RHEA-COMP:11106"/>
        <dbReference type="Rhea" id="RHEA-COMP:11107"/>
        <dbReference type="ChEBI" id="CHEBI:17154"/>
        <dbReference type="ChEBI" id="CHEBI:57540"/>
        <dbReference type="ChEBI" id="CHEBI:76596"/>
        <dbReference type="ChEBI" id="CHEBI:82883"/>
        <dbReference type="ChEBI" id="CHEBI:85027"/>
        <dbReference type="EC" id="2.7.1.160"/>
    </reaction>
</comment>
<dbReference type="EMBL" id="KN880434">
    <property type="protein sequence ID" value="KIY73795.1"/>
    <property type="molecule type" value="Genomic_DNA"/>
</dbReference>
<protein>
    <recommendedName>
        <fullName evidence="3">2'-phosphotransferase</fullName>
        <ecNumber evidence="3">2.7.1.160</ecNumber>
    </recommendedName>
</protein>
<evidence type="ECO:0000313" key="8">
    <source>
        <dbReference type="Proteomes" id="UP000054007"/>
    </source>
</evidence>
<comment type="function">
    <text evidence="1">Catalyzes the last step of tRNA splicing, the transfer of the splice junction 2'-phosphate from ligated tRNA to NAD to produce ADP-ribose 1''-2'' cyclic phosphate.</text>
</comment>
<dbReference type="InterPro" id="IPR042081">
    <property type="entry name" value="RNA_2'-PTrans_C"/>
</dbReference>
<dbReference type="GO" id="GO:0000215">
    <property type="term" value="F:tRNA 2'-phosphotransferase activity"/>
    <property type="evidence" value="ECO:0007669"/>
    <property type="project" value="UniProtKB-EC"/>
</dbReference>
<keyword evidence="5" id="KW-0520">NAD</keyword>
<dbReference type="InterPro" id="IPR002745">
    <property type="entry name" value="Ptrans_KptA/Tpt1"/>
</dbReference>
<dbReference type="PANTHER" id="PTHR12684">
    <property type="entry name" value="PUTATIVE PHOSPHOTRANSFERASE"/>
    <property type="match status" value="1"/>
</dbReference>